<evidence type="ECO:0000256" key="8">
    <source>
        <dbReference type="SAM" id="MobiDB-lite"/>
    </source>
</evidence>
<evidence type="ECO:0000313" key="11">
    <source>
        <dbReference type="Proteomes" id="UP000177798"/>
    </source>
</evidence>
<dbReference type="Pfam" id="PF04695">
    <property type="entry name" value="Pex14_N"/>
    <property type="match status" value="1"/>
</dbReference>
<evidence type="ECO:0000256" key="6">
    <source>
        <dbReference type="ARBA" id="ARBA00046271"/>
    </source>
</evidence>
<evidence type="ECO:0000256" key="5">
    <source>
        <dbReference type="ARBA" id="ARBA00029691"/>
    </source>
</evidence>
<keyword evidence="7" id="KW-0472">Membrane</keyword>
<dbReference type="OrthoDB" id="441517at2759"/>
<dbReference type="GO" id="GO:0005778">
    <property type="term" value="C:peroxisomal membrane"/>
    <property type="evidence" value="ECO:0007669"/>
    <property type="project" value="UniProtKB-SubCell"/>
</dbReference>
<accession>A0A1D9QC11</accession>
<keyword evidence="7" id="KW-0653">Protein transport</keyword>
<dbReference type="PANTHER" id="PTHR23058">
    <property type="entry name" value="PEROXISOMAL MEMBRANE PROTEIN PEX14"/>
    <property type="match status" value="1"/>
</dbReference>
<dbReference type="InterPro" id="IPR025655">
    <property type="entry name" value="PEX14"/>
</dbReference>
<keyword evidence="3 7" id="KW-0576">Peroxisome</keyword>
<evidence type="ECO:0000256" key="4">
    <source>
        <dbReference type="ARBA" id="ARBA00029502"/>
    </source>
</evidence>
<evidence type="ECO:0000256" key="2">
    <source>
        <dbReference type="ARBA" id="ARBA00023010"/>
    </source>
</evidence>
<proteinExistence type="inferred from homology"/>
<evidence type="ECO:0000256" key="1">
    <source>
        <dbReference type="ARBA" id="ARBA00005443"/>
    </source>
</evidence>
<dbReference type="EMBL" id="CP017822">
    <property type="protein sequence ID" value="APA12485.1"/>
    <property type="molecule type" value="Genomic_DNA"/>
</dbReference>
<gene>
    <name evidence="10" type="ORF">sscle_09g072550</name>
</gene>
<evidence type="ECO:0000259" key="9">
    <source>
        <dbReference type="Pfam" id="PF04695"/>
    </source>
</evidence>
<feature type="region of interest" description="Disordered" evidence="8">
    <location>
        <begin position="37"/>
        <end position="82"/>
    </location>
</feature>
<organism evidence="10 11">
    <name type="scientific">Sclerotinia sclerotiorum (strain ATCC 18683 / 1980 / Ss-1)</name>
    <name type="common">White mold</name>
    <name type="synonym">Whetzelinia sclerotiorum</name>
    <dbReference type="NCBI Taxonomy" id="665079"/>
    <lineage>
        <taxon>Eukaryota</taxon>
        <taxon>Fungi</taxon>
        <taxon>Dikarya</taxon>
        <taxon>Ascomycota</taxon>
        <taxon>Pezizomycotina</taxon>
        <taxon>Leotiomycetes</taxon>
        <taxon>Helotiales</taxon>
        <taxon>Sclerotiniaceae</taxon>
        <taxon>Sclerotinia</taxon>
    </lineage>
</organism>
<keyword evidence="2" id="KW-0811">Translocation</keyword>
<comment type="similarity">
    <text evidence="1 7">Belongs to the peroxin-14 family.</text>
</comment>
<dbReference type="FunFam" id="1.10.10.10:FF:000547">
    <property type="entry name" value="Peroxisomal membrane protein PEX14"/>
    <property type="match status" value="1"/>
</dbReference>
<evidence type="ECO:0000256" key="7">
    <source>
        <dbReference type="RuleBase" id="RU367032"/>
    </source>
</evidence>
<dbReference type="Proteomes" id="UP000177798">
    <property type="component" value="Chromosome 9"/>
</dbReference>
<dbReference type="VEuPathDB" id="FungiDB:sscle_09g072550"/>
<keyword evidence="7" id="KW-0813">Transport</keyword>
<feature type="region of interest" description="Disordered" evidence="8">
    <location>
        <begin position="124"/>
        <end position="173"/>
    </location>
</feature>
<dbReference type="Gene3D" id="1.10.10.10">
    <property type="entry name" value="Winged helix-like DNA-binding domain superfamily/Winged helix DNA-binding domain"/>
    <property type="match status" value="1"/>
</dbReference>
<dbReference type="AlphaFoldDB" id="A0A1D9QC11"/>
<comment type="function">
    <text evidence="7">Component of the PEX13-PEX14 docking complex, a translocon channel that specifically mediates the import of peroxisomal cargo proteins bound to PEX5 receptor. The PEX13-PEX14 docking complex forms a large import pore which can be opened to a diameter of about 9 nm. Mechanistically, PEX5 receptor along with cargo proteins associates with the PEX14 subunit of the PEX13-PEX14 docking complex in the cytosol, leading to the insertion of the receptor into the organelle membrane with the concomitant translocation of the cargo into the peroxisome matrix.</text>
</comment>
<feature type="compositionally biased region" description="Basic and acidic residues" evidence="8">
    <location>
        <begin position="45"/>
        <end position="55"/>
    </location>
</feature>
<dbReference type="PANTHER" id="PTHR23058:SF5">
    <property type="entry name" value="PEROXISOMAL MEMBRANE PROTEIN PEX14"/>
    <property type="match status" value="1"/>
</dbReference>
<protein>
    <recommendedName>
        <fullName evidence="4 7">Peroxisomal membrane protein PEX14</fullName>
    </recommendedName>
    <alternativeName>
        <fullName evidence="5 7">Peroxin-14</fullName>
    </alternativeName>
</protein>
<dbReference type="GO" id="GO:0016560">
    <property type="term" value="P:protein import into peroxisome matrix, docking"/>
    <property type="evidence" value="ECO:0007669"/>
    <property type="project" value="UniProtKB-UniRule"/>
</dbReference>
<name>A0A1D9QC11_SCLS1</name>
<feature type="domain" description="Peroxisome membrane anchor protein Pex14p N-terminal" evidence="9">
    <location>
        <begin position="81"/>
        <end position="124"/>
    </location>
</feature>
<reference evidence="11" key="1">
    <citation type="journal article" date="2017" name="Genome Biol. Evol.">
        <title>The complete genome sequence of the phytopathogenic fungus Sclerotinia sclerotiorum reveals insights into the genome architecture of broad host range pathogens.</title>
        <authorList>
            <person name="Derbyshire M."/>
            <person name="Denton-Giles M."/>
            <person name="Hegedus D."/>
            <person name="Seifbarghy S."/>
            <person name="Rollins J."/>
            <person name="van Kan J."/>
            <person name="Seidl M.F."/>
            <person name="Faino L."/>
            <person name="Mbengue M."/>
            <person name="Navaud O."/>
            <person name="Raffaele S."/>
            <person name="Hammond-Kosack K."/>
            <person name="Heard S."/>
            <person name="Oliver R."/>
        </authorList>
    </citation>
    <scope>NUCLEOTIDE SEQUENCE [LARGE SCALE GENOMIC DNA]</scope>
    <source>
        <strain evidence="11">ATCC 18683 / 1980 / Ss-1</strain>
    </source>
</reference>
<dbReference type="InterPro" id="IPR006785">
    <property type="entry name" value="Pex14_N"/>
</dbReference>
<dbReference type="InterPro" id="IPR036388">
    <property type="entry name" value="WH-like_DNA-bd_sf"/>
</dbReference>
<comment type="subcellular location">
    <subcellularLocation>
        <location evidence="6 7">Peroxisome membrane</location>
    </subcellularLocation>
</comment>
<sequence length="419" mass="46383">MSSTFRAEAHVITDTDNSTYLARASSASHLLSKKFLQRTTQSRMSDSDNETKKPDVPAWQLQGDEKQSDEPGEAVVEPPSRTSILEQARKFLEEDEVKNASADKKIAFLESKGLGGDDIKELLGVSRDDEAPNTSLVKTPEAKPQPQRQPQPRSLPPTTQASYSPAPRDQPPIITYPEFLVQPSPSSPLITKHRLLTTLYLFGSFSFLLYGTNTFLIRPMLNTLTESRRSLSSATLNNLQKLIHKLENSVSEIPPTYHYRKSFQSDYLDSDSSSVTSDPTELFHRDIGVQTSLPSSPIQTPSSPSLISHAHTPTTPTAIQASRLTTLQGTLSSLLEDSTYESSANEELETRMTMLKEYLQGLVFPAPFNYRSGAYSDGRDRNGNDKEGEDEFAKVKREIRGVKGVLLSARSFPGGVRAK</sequence>
<evidence type="ECO:0000256" key="3">
    <source>
        <dbReference type="ARBA" id="ARBA00023140"/>
    </source>
</evidence>
<evidence type="ECO:0000313" key="10">
    <source>
        <dbReference type="EMBL" id="APA12485.1"/>
    </source>
</evidence>